<protein>
    <submittedName>
        <fullName evidence="3">Uncharacterized protein</fullName>
    </submittedName>
</protein>
<dbReference type="PANTHER" id="PTHR31147">
    <property type="entry name" value="ACYL TRANSFERASE 4"/>
    <property type="match status" value="1"/>
</dbReference>
<organism evidence="3 4">
    <name type="scientific">Jatropha curcas</name>
    <name type="common">Barbados nut</name>
    <dbReference type="NCBI Taxonomy" id="180498"/>
    <lineage>
        <taxon>Eukaryota</taxon>
        <taxon>Viridiplantae</taxon>
        <taxon>Streptophyta</taxon>
        <taxon>Embryophyta</taxon>
        <taxon>Tracheophyta</taxon>
        <taxon>Spermatophyta</taxon>
        <taxon>Magnoliopsida</taxon>
        <taxon>eudicotyledons</taxon>
        <taxon>Gunneridae</taxon>
        <taxon>Pentapetalae</taxon>
        <taxon>rosids</taxon>
        <taxon>fabids</taxon>
        <taxon>Malpighiales</taxon>
        <taxon>Euphorbiaceae</taxon>
        <taxon>Crotonoideae</taxon>
        <taxon>Jatropheae</taxon>
        <taxon>Jatropha</taxon>
    </lineage>
</organism>
<proteinExistence type="inferred from homology"/>
<sequence length="122" mass="13520">MRASLILLYYQKGITYGNGFILSTAVATAEEISKNPIGYGLELIRKAKREFDREYLKSVADLLVIKGRPHIAVEGTYLVSDLRYAGFKEVDFGWGSAIYGGPAKAIPILASFLNVRKVKMES</sequence>
<dbReference type="InterPro" id="IPR050898">
    <property type="entry name" value="Plant_acyltransferase"/>
</dbReference>
<dbReference type="PANTHER" id="PTHR31147:SF66">
    <property type="entry name" value="OS05G0315700 PROTEIN"/>
    <property type="match status" value="1"/>
</dbReference>
<reference evidence="3 4" key="1">
    <citation type="journal article" date="2014" name="PLoS ONE">
        <title>Global Analysis of Gene Expression Profiles in Physic Nut (Jatropha curcas L.) Seedlings Exposed to Salt Stress.</title>
        <authorList>
            <person name="Zhang L."/>
            <person name="Zhang C."/>
            <person name="Wu P."/>
            <person name="Chen Y."/>
            <person name="Li M."/>
            <person name="Jiang H."/>
            <person name="Wu G."/>
        </authorList>
    </citation>
    <scope>NUCLEOTIDE SEQUENCE [LARGE SCALE GENOMIC DNA]</scope>
    <source>
        <strain evidence="4">cv. GZQX0401</strain>
        <tissue evidence="3">Young leaves</tissue>
    </source>
</reference>
<dbReference type="Gene3D" id="3.30.559.10">
    <property type="entry name" value="Chloramphenicol acetyltransferase-like domain"/>
    <property type="match status" value="1"/>
</dbReference>
<evidence type="ECO:0000313" key="4">
    <source>
        <dbReference type="Proteomes" id="UP000027138"/>
    </source>
</evidence>
<evidence type="ECO:0000256" key="1">
    <source>
        <dbReference type="ARBA" id="ARBA00009861"/>
    </source>
</evidence>
<dbReference type="AlphaFoldDB" id="A0A067KTM0"/>
<accession>A0A067KTM0</accession>
<keyword evidence="4" id="KW-1185">Reference proteome</keyword>
<gene>
    <name evidence="3" type="ORF">JCGZ_02591</name>
</gene>
<evidence type="ECO:0000313" key="3">
    <source>
        <dbReference type="EMBL" id="KDP39571.1"/>
    </source>
</evidence>
<dbReference type="Pfam" id="PF02458">
    <property type="entry name" value="Transferase"/>
    <property type="match status" value="1"/>
</dbReference>
<dbReference type="EMBL" id="KK914347">
    <property type="protein sequence ID" value="KDP39571.1"/>
    <property type="molecule type" value="Genomic_DNA"/>
</dbReference>
<dbReference type="GO" id="GO:0016740">
    <property type="term" value="F:transferase activity"/>
    <property type="evidence" value="ECO:0007669"/>
    <property type="project" value="UniProtKB-KW"/>
</dbReference>
<dbReference type="Proteomes" id="UP000027138">
    <property type="component" value="Unassembled WGS sequence"/>
</dbReference>
<comment type="similarity">
    <text evidence="1">Belongs to the plant acyltransferase family.</text>
</comment>
<keyword evidence="2" id="KW-0808">Transferase</keyword>
<dbReference type="OrthoDB" id="1483986at2759"/>
<dbReference type="STRING" id="180498.A0A067KTM0"/>
<name>A0A067KTM0_JATCU</name>
<dbReference type="InterPro" id="IPR023213">
    <property type="entry name" value="CAT-like_dom_sf"/>
</dbReference>
<evidence type="ECO:0000256" key="2">
    <source>
        <dbReference type="ARBA" id="ARBA00022679"/>
    </source>
</evidence>